<keyword evidence="1" id="KW-0732">Signal</keyword>
<dbReference type="AlphaFoldDB" id="A0A4Y9ENI7"/>
<feature type="chain" id="PRO_5021197138" evidence="1">
    <location>
        <begin position="23"/>
        <end position="597"/>
    </location>
</feature>
<protein>
    <submittedName>
        <fullName evidence="2">DUF885 domain-containing protein</fullName>
    </submittedName>
</protein>
<keyword evidence="3" id="KW-1185">Reference proteome</keyword>
<dbReference type="PANTHER" id="PTHR33361:SF2">
    <property type="entry name" value="DUF885 DOMAIN-CONTAINING PROTEIN"/>
    <property type="match status" value="1"/>
</dbReference>
<sequence length="597" mass="65665">MRNLILAALLASAATCAAPVAAQTTAAAVTPATAQLAALIKEHWAWYLANNPVQASILGVRSGDGKLGDPSLAAADRQAAEAEVFIKRLDAIDPAGLSEADRLNRLVLRRSLADQVEGNKFPQRAILFSNRDGWHTFFAVLPDLTPFFTKADYLSYIERLEVYPAYNAASIAVTRTALKGGQVQPCESMIGFEKSISGTITDTPEKSVFWAPFGKQPTTISDADWAALKARAAKAISGGVMPAYRELLDFYVKDYAPNCRRTVGTSALPQGGEYYDFLVRSFTTTNMTAEQVHALGLKEVARITAEMDAVVKQSGFNGDRAAYVQMLRTNPKYYAKTPQELMEKTALVNKTVDGWMPKLFGTLPRLPYTIREIPAATADGNTTAYYNEGSYLTGTPGVYFVNTTHLDQRPLYEIPVLSVHEAVPGHHQQISIAQEAPLPDFRRYATFFTAFVEGWGLYSERLGIEMGLYDTPEKNMGRLSYEAWRANRLVVDTGIHAKGWTRQQAVDYMLANTALSKTNIDAEVNRYITGPGQALAYKIGELTIRRLRTKAETELGTRFDLRKFHDAVLENGALPMDLLEAHIDSWIAAQKALPAAG</sequence>
<gene>
    <name evidence="2" type="ORF">EUV02_08240</name>
</gene>
<dbReference type="Proteomes" id="UP000297737">
    <property type="component" value="Unassembled WGS sequence"/>
</dbReference>
<feature type="signal peptide" evidence="1">
    <location>
        <begin position="1"/>
        <end position="22"/>
    </location>
</feature>
<dbReference type="OrthoDB" id="9763405at2"/>
<dbReference type="PANTHER" id="PTHR33361">
    <property type="entry name" value="GLR0591 PROTEIN"/>
    <property type="match status" value="1"/>
</dbReference>
<evidence type="ECO:0000313" key="2">
    <source>
        <dbReference type="EMBL" id="TFU03174.1"/>
    </source>
</evidence>
<evidence type="ECO:0000256" key="1">
    <source>
        <dbReference type="SAM" id="SignalP"/>
    </source>
</evidence>
<comment type="caution">
    <text evidence="2">The sequence shown here is derived from an EMBL/GenBank/DDBJ whole genome shotgun (WGS) entry which is preliminary data.</text>
</comment>
<evidence type="ECO:0000313" key="3">
    <source>
        <dbReference type="Proteomes" id="UP000297737"/>
    </source>
</evidence>
<reference evidence="2 3" key="1">
    <citation type="submission" date="2019-02" db="EMBL/GenBank/DDBJ databases">
        <title>Polymorphobacter sp. isolated from the lake at the Tibet of China.</title>
        <authorList>
            <person name="Li A."/>
        </authorList>
    </citation>
    <scope>NUCLEOTIDE SEQUENCE [LARGE SCALE GENOMIC DNA]</scope>
    <source>
        <strain evidence="2 3">DJ1R-1</strain>
    </source>
</reference>
<dbReference type="Pfam" id="PF05960">
    <property type="entry name" value="DUF885"/>
    <property type="match status" value="1"/>
</dbReference>
<dbReference type="RefSeq" id="WP_135245766.1">
    <property type="nucleotide sequence ID" value="NZ_SIHO01000002.1"/>
</dbReference>
<organism evidence="2 3">
    <name type="scientific">Glacieibacterium arshaanense</name>
    <dbReference type="NCBI Taxonomy" id="2511025"/>
    <lineage>
        <taxon>Bacteria</taxon>
        <taxon>Pseudomonadati</taxon>
        <taxon>Pseudomonadota</taxon>
        <taxon>Alphaproteobacteria</taxon>
        <taxon>Sphingomonadales</taxon>
        <taxon>Sphingosinicellaceae</taxon>
        <taxon>Glacieibacterium</taxon>
    </lineage>
</organism>
<dbReference type="EMBL" id="SIHO01000002">
    <property type="protein sequence ID" value="TFU03174.1"/>
    <property type="molecule type" value="Genomic_DNA"/>
</dbReference>
<name>A0A4Y9ENI7_9SPHN</name>
<proteinExistence type="predicted"/>
<dbReference type="InterPro" id="IPR010281">
    <property type="entry name" value="DUF885"/>
</dbReference>
<accession>A0A4Y9ENI7</accession>